<dbReference type="PANTHER" id="PTHR47650:SF2">
    <property type="entry name" value="ZINC FINGER CCCH DOMAIN-CONTAINING PROTEIN 22"/>
    <property type="match status" value="1"/>
</dbReference>
<dbReference type="Pfam" id="PF01585">
    <property type="entry name" value="G-patch"/>
    <property type="match status" value="1"/>
</dbReference>
<dbReference type="EMBL" id="CM035416">
    <property type="protein sequence ID" value="KAH7426262.1"/>
    <property type="molecule type" value="Genomic_DNA"/>
</dbReference>
<evidence type="ECO:0000256" key="6">
    <source>
        <dbReference type="SAM" id="MobiDB-lite"/>
    </source>
</evidence>
<feature type="zinc finger region" description="C3H1-type" evidence="4">
    <location>
        <begin position="146"/>
        <end position="173"/>
    </location>
</feature>
<evidence type="ECO:0000313" key="10">
    <source>
        <dbReference type="Proteomes" id="UP000825935"/>
    </source>
</evidence>
<keyword evidence="2 4" id="KW-0863">Zinc-finger</keyword>
<dbReference type="PROSITE" id="PS50103">
    <property type="entry name" value="ZF_C3H1"/>
    <property type="match status" value="1"/>
</dbReference>
<evidence type="ECO:0000313" key="9">
    <source>
        <dbReference type="EMBL" id="KAH7426262.1"/>
    </source>
</evidence>
<evidence type="ECO:0000259" key="8">
    <source>
        <dbReference type="PROSITE" id="PS50174"/>
    </source>
</evidence>
<keyword evidence="10" id="KW-1185">Reference proteome</keyword>
<gene>
    <name evidence="9" type="ORF">KP509_11G092700</name>
</gene>
<name>A0A8T2TTU2_CERRI</name>
<evidence type="ECO:0000256" key="3">
    <source>
        <dbReference type="ARBA" id="ARBA00022833"/>
    </source>
</evidence>
<dbReference type="Proteomes" id="UP000825935">
    <property type="component" value="Chromosome 11"/>
</dbReference>
<dbReference type="SMART" id="SM00443">
    <property type="entry name" value="G_patch"/>
    <property type="match status" value="1"/>
</dbReference>
<feature type="coiled-coil region" evidence="5">
    <location>
        <begin position="42"/>
        <end position="69"/>
    </location>
</feature>
<comment type="caution">
    <text evidence="9">The sequence shown here is derived from an EMBL/GenBank/DDBJ whole genome shotgun (WGS) entry which is preliminary data.</text>
</comment>
<dbReference type="InterPro" id="IPR000571">
    <property type="entry name" value="Znf_CCCH"/>
</dbReference>
<dbReference type="OrthoDB" id="4822at2759"/>
<dbReference type="InterPro" id="IPR041367">
    <property type="entry name" value="Znf-CCCH_4"/>
</dbReference>
<dbReference type="PROSITE" id="PS50174">
    <property type="entry name" value="G_PATCH"/>
    <property type="match status" value="1"/>
</dbReference>
<dbReference type="Pfam" id="PF18044">
    <property type="entry name" value="zf-CCCH_4"/>
    <property type="match status" value="1"/>
</dbReference>
<evidence type="ECO:0000259" key="7">
    <source>
        <dbReference type="PROSITE" id="PS50103"/>
    </source>
</evidence>
<feature type="compositionally biased region" description="Basic residues" evidence="6">
    <location>
        <begin position="361"/>
        <end position="375"/>
    </location>
</feature>
<evidence type="ECO:0000256" key="1">
    <source>
        <dbReference type="ARBA" id="ARBA00022723"/>
    </source>
</evidence>
<accession>A0A8T2TTU2</accession>
<keyword evidence="3 4" id="KW-0862">Zinc</keyword>
<feature type="domain" description="G-patch" evidence="8">
    <location>
        <begin position="306"/>
        <end position="352"/>
    </location>
</feature>
<keyword evidence="1 4" id="KW-0479">Metal-binding</keyword>
<dbReference type="InterPro" id="IPR000467">
    <property type="entry name" value="G_patch_dom"/>
</dbReference>
<evidence type="ECO:0000256" key="4">
    <source>
        <dbReference type="PROSITE-ProRule" id="PRU00723"/>
    </source>
</evidence>
<dbReference type="InterPro" id="IPR036855">
    <property type="entry name" value="Znf_CCCH_sf"/>
</dbReference>
<dbReference type="SMART" id="SM00356">
    <property type="entry name" value="ZnF_C3H1"/>
    <property type="match status" value="1"/>
</dbReference>
<proteinExistence type="predicted"/>
<feature type="coiled-coil region" evidence="5">
    <location>
        <begin position="442"/>
        <end position="493"/>
    </location>
</feature>
<protein>
    <recommendedName>
        <fullName evidence="11">Zinc finger CCCH domain-containing protein 18</fullName>
    </recommendedName>
</protein>
<keyword evidence="5" id="KW-0175">Coiled coil</keyword>
<feature type="region of interest" description="Disordered" evidence="6">
    <location>
        <begin position="248"/>
        <end position="275"/>
    </location>
</feature>
<evidence type="ECO:0000256" key="5">
    <source>
        <dbReference type="SAM" id="Coils"/>
    </source>
</evidence>
<sequence>MGSEDDEELSEAMLEQQIQEHLIEHRASLSAVIEALACDPHNQELLEVHEELSAALKSAEESLLHLKKNRLLQEIDLALDVKAHEVDTAQTISKAETSDLSAEAENPFPIGSKCRFRHANGRWYYGQILEADDEGFVRVSFLMPTTEKMQMCKYFMQQRCRFGESCRMSHGNLVPVHSLKEYDLSRCLQPCVGSAILACSSADGEGLWRQAELESWDESVQTGTAVFVHDGSRLDVGIENLSLSQYAHESDDTSCSSEDDEDEAELNDEEDEEDNDYSLLGLGVMEAVEAGPQVDTRVFANWERHTRGIASKMMANMGYREGMGLGKTGQGIVLPVEVRVLPKHRSLDFINKGEKGERGRDKKKKSRGGKRKRYKKLAEAARAAKAEEDNRPDVFGFINNQLATHAVQVDGRNEDNGRFGSGKLKNERQVKLKTQGEDREALVAKADEIAEIRNKVEKLEEMVRRNRKDKAFHEAIARRLEETRMELMNAEQSHAFTSFAIQSKEKEKRWLKF</sequence>
<evidence type="ECO:0000256" key="2">
    <source>
        <dbReference type="ARBA" id="ARBA00022771"/>
    </source>
</evidence>
<dbReference type="Gene3D" id="2.30.30.1190">
    <property type="match status" value="1"/>
</dbReference>
<dbReference type="AlphaFoldDB" id="A0A8T2TTU2"/>
<feature type="compositionally biased region" description="Acidic residues" evidence="6">
    <location>
        <begin position="257"/>
        <end position="275"/>
    </location>
</feature>
<dbReference type="OMA" id="QYTRGIG"/>
<feature type="compositionally biased region" description="Basic and acidic residues" evidence="6">
    <location>
        <begin position="349"/>
        <end position="360"/>
    </location>
</feature>
<dbReference type="SUPFAM" id="SSF90229">
    <property type="entry name" value="CCCH zinc finger"/>
    <property type="match status" value="1"/>
</dbReference>
<dbReference type="GO" id="GO:0008270">
    <property type="term" value="F:zinc ion binding"/>
    <property type="evidence" value="ECO:0007669"/>
    <property type="project" value="UniProtKB-KW"/>
</dbReference>
<dbReference type="PANTHER" id="PTHR47650">
    <property type="entry name" value="ZINC FINGER CCCH DOMAIN-CONTAINING PROTEIN 22"/>
    <property type="match status" value="1"/>
</dbReference>
<evidence type="ECO:0008006" key="11">
    <source>
        <dbReference type="Google" id="ProtNLM"/>
    </source>
</evidence>
<reference evidence="9" key="1">
    <citation type="submission" date="2021-08" db="EMBL/GenBank/DDBJ databases">
        <title>WGS assembly of Ceratopteris richardii.</title>
        <authorList>
            <person name="Marchant D.B."/>
            <person name="Chen G."/>
            <person name="Jenkins J."/>
            <person name="Shu S."/>
            <person name="Leebens-Mack J."/>
            <person name="Grimwood J."/>
            <person name="Schmutz J."/>
            <person name="Soltis P."/>
            <person name="Soltis D."/>
            <person name="Chen Z.-H."/>
        </authorList>
    </citation>
    <scope>NUCLEOTIDE SEQUENCE</scope>
    <source>
        <strain evidence="9">Whitten #5841</strain>
        <tissue evidence="9">Leaf</tissue>
    </source>
</reference>
<organism evidence="9 10">
    <name type="scientific">Ceratopteris richardii</name>
    <name type="common">Triangle waterfern</name>
    <dbReference type="NCBI Taxonomy" id="49495"/>
    <lineage>
        <taxon>Eukaryota</taxon>
        <taxon>Viridiplantae</taxon>
        <taxon>Streptophyta</taxon>
        <taxon>Embryophyta</taxon>
        <taxon>Tracheophyta</taxon>
        <taxon>Polypodiopsida</taxon>
        <taxon>Polypodiidae</taxon>
        <taxon>Polypodiales</taxon>
        <taxon>Pteridineae</taxon>
        <taxon>Pteridaceae</taxon>
        <taxon>Parkerioideae</taxon>
        <taxon>Ceratopteris</taxon>
    </lineage>
</organism>
<dbReference type="GO" id="GO:0003676">
    <property type="term" value="F:nucleic acid binding"/>
    <property type="evidence" value="ECO:0007669"/>
    <property type="project" value="InterPro"/>
</dbReference>
<feature type="domain" description="C3H1-type" evidence="7">
    <location>
        <begin position="146"/>
        <end position="173"/>
    </location>
</feature>
<feature type="region of interest" description="Disordered" evidence="6">
    <location>
        <begin position="349"/>
        <end position="375"/>
    </location>
</feature>